<name>A0A7K2IPA6_9ACTN</name>
<evidence type="ECO:0000256" key="4">
    <source>
        <dbReference type="ARBA" id="ARBA00033751"/>
    </source>
</evidence>
<reference evidence="8 9" key="1">
    <citation type="journal article" date="2019" name="Nat. Commun.">
        <title>The antimicrobial potential of Streptomyces from insect microbiomes.</title>
        <authorList>
            <person name="Chevrette M.G."/>
            <person name="Carlson C.M."/>
            <person name="Ortega H.E."/>
            <person name="Thomas C."/>
            <person name="Ananiev G.E."/>
            <person name="Barns K.J."/>
            <person name="Book A.J."/>
            <person name="Cagnazzo J."/>
            <person name="Carlos C."/>
            <person name="Flanigan W."/>
            <person name="Grubbs K.J."/>
            <person name="Horn H.A."/>
            <person name="Hoffmann F.M."/>
            <person name="Klassen J.L."/>
            <person name="Knack J.J."/>
            <person name="Lewin G.R."/>
            <person name="McDonald B.R."/>
            <person name="Muller L."/>
            <person name="Melo W.G.P."/>
            <person name="Pinto-Tomas A.A."/>
            <person name="Schmitz A."/>
            <person name="Wendt-Pienkowski E."/>
            <person name="Wildman S."/>
            <person name="Zhao M."/>
            <person name="Zhang F."/>
            <person name="Bugni T.S."/>
            <person name="Andes D.R."/>
            <person name="Pupo M.T."/>
            <person name="Currie C.R."/>
        </authorList>
    </citation>
    <scope>NUCLEOTIDE SEQUENCE [LARGE SCALE GENOMIC DNA]</scope>
    <source>
        <strain evidence="8 9">SID5840</strain>
    </source>
</reference>
<dbReference type="Pfam" id="PF00753">
    <property type="entry name" value="Lactamase_B"/>
    <property type="match status" value="1"/>
</dbReference>
<dbReference type="InterPro" id="IPR001279">
    <property type="entry name" value="Metallo-B-lactamas"/>
</dbReference>
<dbReference type="InterPro" id="IPR029229">
    <property type="entry name" value="Alkyl_sulf_C"/>
</dbReference>
<keyword evidence="1" id="KW-0479">Metal-binding</keyword>
<evidence type="ECO:0000313" key="7">
    <source>
        <dbReference type="EMBL" id="MFB8768342.1"/>
    </source>
</evidence>
<proteinExistence type="inferred from homology"/>
<dbReference type="Gene3D" id="1.25.40.880">
    <property type="entry name" value="Alkyl sulfatase, dimerisation domain"/>
    <property type="match status" value="1"/>
</dbReference>
<dbReference type="InterPro" id="IPR038536">
    <property type="entry name" value="Alkyl/aryl-sulf_dimr_sf"/>
</dbReference>
<evidence type="ECO:0000256" key="1">
    <source>
        <dbReference type="ARBA" id="ARBA00022723"/>
    </source>
</evidence>
<dbReference type="PANTHER" id="PTHR43223">
    <property type="entry name" value="ALKYL/ARYL-SULFATASE"/>
    <property type="match status" value="1"/>
</dbReference>
<organism evidence="8 9">
    <name type="scientific">Nocardiopsis alba</name>
    <dbReference type="NCBI Taxonomy" id="53437"/>
    <lineage>
        <taxon>Bacteria</taxon>
        <taxon>Bacillati</taxon>
        <taxon>Actinomycetota</taxon>
        <taxon>Actinomycetes</taxon>
        <taxon>Streptosporangiales</taxon>
        <taxon>Nocardiopsidaceae</taxon>
        <taxon>Nocardiopsis</taxon>
    </lineage>
</organism>
<evidence type="ECO:0000313" key="9">
    <source>
        <dbReference type="Proteomes" id="UP000467124"/>
    </source>
</evidence>
<keyword evidence="3" id="KW-0862">Zinc</keyword>
<dbReference type="Gene3D" id="3.60.15.30">
    <property type="entry name" value="Metallo-beta-lactamase domain"/>
    <property type="match status" value="1"/>
</dbReference>
<keyword evidence="2 8" id="KW-0378">Hydrolase</keyword>
<dbReference type="InterPro" id="IPR029228">
    <property type="entry name" value="Alkyl_sulf_dimr"/>
</dbReference>
<dbReference type="InterPro" id="IPR044097">
    <property type="entry name" value="Bds1/SdsA1_MBL-fold"/>
</dbReference>
<evidence type="ECO:0000256" key="5">
    <source>
        <dbReference type="SAM" id="MobiDB-lite"/>
    </source>
</evidence>
<dbReference type="Proteomes" id="UP000467124">
    <property type="component" value="Unassembled WGS sequence"/>
</dbReference>
<evidence type="ECO:0000313" key="8">
    <source>
        <dbReference type="EMBL" id="MYR31763.1"/>
    </source>
</evidence>
<dbReference type="AlphaFoldDB" id="A0A7K2IPA6"/>
<dbReference type="Pfam" id="PF14864">
    <property type="entry name" value="Alkyl_sulf_C"/>
    <property type="match status" value="1"/>
</dbReference>
<dbReference type="Pfam" id="PF14863">
    <property type="entry name" value="Alkyl_sulf_dimr"/>
    <property type="match status" value="1"/>
</dbReference>
<keyword evidence="10" id="KW-1185">Reference proteome</keyword>
<comment type="caution">
    <text evidence="8">The sequence shown here is derived from an EMBL/GenBank/DDBJ whole genome shotgun (WGS) entry which is preliminary data.</text>
</comment>
<dbReference type="SUPFAM" id="SSF56281">
    <property type="entry name" value="Metallo-hydrolase/oxidoreductase"/>
    <property type="match status" value="1"/>
</dbReference>
<dbReference type="Proteomes" id="UP001585053">
    <property type="component" value="Unassembled WGS sequence"/>
</dbReference>
<dbReference type="SUPFAM" id="SSF55718">
    <property type="entry name" value="SCP-like"/>
    <property type="match status" value="1"/>
</dbReference>
<dbReference type="EMBL" id="WWHY01000001">
    <property type="protein sequence ID" value="MYR31763.1"/>
    <property type="molecule type" value="Genomic_DNA"/>
</dbReference>
<dbReference type="GO" id="GO:0046983">
    <property type="term" value="F:protein dimerization activity"/>
    <property type="evidence" value="ECO:0007669"/>
    <property type="project" value="InterPro"/>
</dbReference>
<dbReference type="RefSeq" id="WP_017533669.1">
    <property type="nucleotide sequence ID" value="NZ_JAYMRS010000003.1"/>
</dbReference>
<dbReference type="InterPro" id="IPR036866">
    <property type="entry name" value="RibonucZ/Hydroxyglut_hydro"/>
</dbReference>
<dbReference type="Gene3D" id="3.30.1050.10">
    <property type="entry name" value="SCP2 sterol-binding domain"/>
    <property type="match status" value="1"/>
</dbReference>
<dbReference type="CDD" id="cd07710">
    <property type="entry name" value="arylsulfatase_Sdsa1-like_MBL-fold"/>
    <property type="match status" value="1"/>
</dbReference>
<dbReference type="GO" id="GO:0018741">
    <property type="term" value="F:linear primary-alkylsulfatase activity"/>
    <property type="evidence" value="ECO:0007669"/>
    <property type="project" value="InterPro"/>
</dbReference>
<protein>
    <submittedName>
        <fullName evidence="7">Alkyl sulfatase dimerization domain-containing protein</fullName>
    </submittedName>
    <submittedName>
        <fullName evidence="8">MBL fold metallo-hydrolase</fullName>
    </submittedName>
</protein>
<dbReference type="FunFam" id="3.60.15.30:FF:000001">
    <property type="entry name" value="Alkyl/aryl-sulfatase BDS1"/>
    <property type="match status" value="1"/>
</dbReference>
<sequence length="613" mass="67544">MTGNGHEYTDPDDPVGSEPADPVTDDFADADRGLVARLEPGVVKDDRGRVVWDTGAYAFLEEECPDTANPSLWRQSRLCAKQGLYKVTEGIYQVRGLDLSNMTLVEGDQGVLVIDPLISAETARAGLDLYRSRRGDRPVSGVIYSHSHVDHFGGVGGVTEGNVPILAPKDFMENAVSENVYVGPAMARRGLFHTGARIPPGPRGQIGVGLGQAGSTGTVTLIAPNRAITRTGQEEVVDGVRIVFQMTPGTEAPAEMNFYFPEHRALCMAENATHNLHNLLTLRGALVRDARAWSGYLDESIELFAYDSDVLFASHHWPTWGTERLVSFLSLQRDLYAYLHDQTVRMMNQGLVGSEIAETLRMPPGLERSWHTRGYYGSVNHNVKAIYQRYMGWFDGNPAHLWPHPPEAAAVRYVECMGGVAEVVRKAGEYRDRGDLRFAATLLDHAVFSRPDDEEARLALADVYERLGFGAENGTWRNFYLQGAAELREGGQGASIPQVTGLTSALSVDQLFASLAIRVNGPRAWNEYFVIDWVFTDLDTIHRTTLSNGALTSREKPRRGEPDLTVTLNKFRLLRLLAGKGTEGMVFSGDEGLVDRLMGLLDEPDPTFNIVIP</sequence>
<reference evidence="7 10" key="2">
    <citation type="submission" date="2024-01" db="EMBL/GenBank/DDBJ databases">
        <title>Genome mining of biosynthetic gene clusters to explore secondary metabolites of Streptomyces sp.</title>
        <authorList>
            <person name="Baig A."/>
            <person name="Ajitkumar Shintre N."/>
            <person name="Kumar H."/>
            <person name="Anbarasu A."/>
            <person name="Ramaiah S."/>
        </authorList>
    </citation>
    <scope>NUCLEOTIDE SEQUENCE [LARGE SCALE GENOMIC DNA]</scope>
    <source>
        <strain evidence="7 10">A01</strain>
    </source>
</reference>
<comment type="similarity">
    <text evidence="4">Belongs to the metallo-beta-lactamase superfamily. Type III sulfatase family.</text>
</comment>
<dbReference type="SMART" id="SM00849">
    <property type="entry name" value="Lactamase_B"/>
    <property type="match status" value="1"/>
</dbReference>
<feature type="domain" description="Metallo-beta-lactamase" evidence="6">
    <location>
        <begin position="99"/>
        <end position="315"/>
    </location>
</feature>
<evidence type="ECO:0000259" key="6">
    <source>
        <dbReference type="SMART" id="SM00849"/>
    </source>
</evidence>
<feature type="region of interest" description="Disordered" evidence="5">
    <location>
        <begin position="1"/>
        <end position="28"/>
    </location>
</feature>
<evidence type="ECO:0000256" key="3">
    <source>
        <dbReference type="ARBA" id="ARBA00022833"/>
    </source>
</evidence>
<dbReference type="InterPro" id="IPR036527">
    <property type="entry name" value="SCP2_sterol-bd_dom_sf"/>
</dbReference>
<dbReference type="InterPro" id="IPR052195">
    <property type="entry name" value="Bact_Alkyl/Aryl-Sulfatase"/>
</dbReference>
<dbReference type="PANTHER" id="PTHR43223:SF1">
    <property type="entry name" value="ALKYL_ARYL-SULFATASE BDS1"/>
    <property type="match status" value="1"/>
</dbReference>
<dbReference type="GO" id="GO:0046872">
    <property type="term" value="F:metal ion binding"/>
    <property type="evidence" value="ECO:0007669"/>
    <property type="project" value="UniProtKB-KW"/>
</dbReference>
<evidence type="ECO:0000313" key="10">
    <source>
        <dbReference type="Proteomes" id="UP001585053"/>
    </source>
</evidence>
<accession>A0A7K2IPA6</accession>
<dbReference type="GO" id="GO:0018909">
    <property type="term" value="P:dodecyl sulfate metabolic process"/>
    <property type="evidence" value="ECO:0007669"/>
    <property type="project" value="InterPro"/>
</dbReference>
<dbReference type="EMBL" id="JAYMRS010000003">
    <property type="protein sequence ID" value="MFB8768342.1"/>
    <property type="molecule type" value="Genomic_DNA"/>
</dbReference>
<evidence type="ECO:0000256" key="2">
    <source>
        <dbReference type="ARBA" id="ARBA00022801"/>
    </source>
</evidence>
<gene>
    <name evidence="8" type="ORF">GTW20_05620</name>
    <name evidence="7" type="ORF">VSQ78_11565</name>
</gene>